<name>A0ABY4LXS4_9FLAO</name>
<protein>
    <submittedName>
        <fullName evidence="6">AraC family transcriptional regulator</fullName>
    </submittedName>
</protein>
<evidence type="ECO:0000259" key="5">
    <source>
        <dbReference type="PROSITE" id="PS01124"/>
    </source>
</evidence>
<dbReference type="InterPro" id="IPR018060">
    <property type="entry name" value="HTH_AraC"/>
</dbReference>
<keyword evidence="4" id="KW-0472">Membrane</keyword>
<keyword evidence="7" id="KW-1185">Reference proteome</keyword>
<dbReference type="InterPro" id="IPR009057">
    <property type="entry name" value="Homeodomain-like_sf"/>
</dbReference>
<dbReference type="SUPFAM" id="SSF46689">
    <property type="entry name" value="Homeodomain-like"/>
    <property type="match status" value="1"/>
</dbReference>
<keyword evidence="3" id="KW-0804">Transcription</keyword>
<dbReference type="PANTHER" id="PTHR43280:SF2">
    <property type="entry name" value="HTH-TYPE TRANSCRIPTIONAL REGULATOR EXSA"/>
    <property type="match status" value="1"/>
</dbReference>
<dbReference type="RefSeq" id="WP_248729788.1">
    <property type="nucleotide sequence ID" value="NZ_CP096829.1"/>
</dbReference>
<dbReference type="SMART" id="SM00342">
    <property type="entry name" value="HTH_ARAC"/>
    <property type="match status" value="1"/>
</dbReference>
<dbReference type="PANTHER" id="PTHR43280">
    <property type="entry name" value="ARAC-FAMILY TRANSCRIPTIONAL REGULATOR"/>
    <property type="match status" value="1"/>
</dbReference>
<keyword evidence="2" id="KW-0238">DNA-binding</keyword>
<evidence type="ECO:0000256" key="4">
    <source>
        <dbReference type="SAM" id="Phobius"/>
    </source>
</evidence>
<feature type="transmembrane region" description="Helical" evidence="4">
    <location>
        <begin position="83"/>
        <end position="102"/>
    </location>
</feature>
<reference evidence="6 7" key="1">
    <citation type="submission" date="2022-04" db="EMBL/GenBank/DDBJ databases">
        <authorList>
            <person name="Ra J.-S."/>
            <person name="Kim S.-B."/>
        </authorList>
    </citation>
    <scope>NUCLEOTIDE SEQUENCE [LARGE SCALE GENOMIC DNA]</scope>
    <source>
        <strain evidence="6 7">MMS21-Er5</strain>
    </source>
</reference>
<evidence type="ECO:0000313" key="7">
    <source>
        <dbReference type="Proteomes" id="UP000829998"/>
    </source>
</evidence>
<feature type="transmembrane region" description="Helical" evidence="4">
    <location>
        <begin position="114"/>
        <end position="132"/>
    </location>
</feature>
<keyword evidence="4" id="KW-0812">Transmembrane</keyword>
<dbReference type="Gene3D" id="1.10.10.60">
    <property type="entry name" value="Homeodomain-like"/>
    <property type="match status" value="2"/>
</dbReference>
<feature type="transmembrane region" description="Helical" evidence="4">
    <location>
        <begin position="43"/>
        <end position="62"/>
    </location>
</feature>
<feature type="domain" description="HTH araC/xylS-type" evidence="5">
    <location>
        <begin position="172"/>
        <end position="275"/>
    </location>
</feature>
<evidence type="ECO:0000256" key="2">
    <source>
        <dbReference type="ARBA" id="ARBA00023125"/>
    </source>
</evidence>
<evidence type="ECO:0000256" key="3">
    <source>
        <dbReference type="ARBA" id="ARBA00023163"/>
    </source>
</evidence>
<keyword evidence="4" id="KW-1133">Transmembrane helix</keyword>
<dbReference type="EMBL" id="CP096829">
    <property type="protein sequence ID" value="UPZ17850.1"/>
    <property type="molecule type" value="Genomic_DNA"/>
</dbReference>
<gene>
    <name evidence="6" type="ORF">M0M44_10985</name>
</gene>
<proteinExistence type="predicted"/>
<keyword evidence="1" id="KW-0805">Transcription regulation</keyword>
<accession>A0ABY4LXS4</accession>
<organism evidence="6 7">
    <name type="scientific">Flavobacterium humidisoli</name>
    <dbReference type="NCBI Taxonomy" id="2937442"/>
    <lineage>
        <taxon>Bacteria</taxon>
        <taxon>Pseudomonadati</taxon>
        <taxon>Bacteroidota</taxon>
        <taxon>Flavobacteriia</taxon>
        <taxon>Flavobacteriales</taxon>
        <taxon>Flavobacteriaceae</taxon>
        <taxon>Flavobacterium</taxon>
    </lineage>
</organism>
<dbReference type="Proteomes" id="UP000829998">
    <property type="component" value="Chromosome"/>
</dbReference>
<dbReference type="PROSITE" id="PS01124">
    <property type="entry name" value="HTH_ARAC_FAMILY_2"/>
    <property type="match status" value="1"/>
</dbReference>
<dbReference type="Pfam" id="PF12833">
    <property type="entry name" value="HTH_18"/>
    <property type="match status" value="1"/>
</dbReference>
<sequence length="277" mass="32578">MHFLEISSIIFLEKKQKLALIKSVAAGQNFEQNLGIFSNEFHILLKYLIYLFYCLFSAKLLFPFKKVKRNEFFIKNKLLFKWLLFDNYLKIVLIIISLFLVVEYDHILSFAKGFSGLVFGLEMALSILFLIFNPKLLIGVKWVSINVDGESLSGTINRKNDKKILRDRIILERLDKYMKTNEPYKKKITINEIAQAVNISPNKLAYLIRENFNQSFVDYINSFRLTHVDVLISQKKHFKYSFEYVAFEAGFNSKNAFYVAFKKLRNSTPKKYYGDEN</sequence>
<evidence type="ECO:0000313" key="6">
    <source>
        <dbReference type="EMBL" id="UPZ17850.1"/>
    </source>
</evidence>
<evidence type="ECO:0000256" key="1">
    <source>
        <dbReference type="ARBA" id="ARBA00023015"/>
    </source>
</evidence>